<dbReference type="AlphaFoldDB" id="A0A8W8JQU0"/>
<protein>
    <submittedName>
        <fullName evidence="2">Uncharacterized protein</fullName>
    </submittedName>
</protein>
<sequence length="261" mass="26986">MATLKTMYACVVFVFEAERDSENIDHIAFPIGNVTDNKKFCILRMNFYGAPTVDKGSLQGQPGYPSSGYPPSQPGLVQGSSLTQPRYPGPAGAMGQQYAGAPMGTTAQAMQGYSSISGYPSGMAYPSSMAGAGVQFRSAQPVHHPSLQTLPSTTLAYASQYPSMTPSYLSSHQLHQGTSYPPGNPVMTMPGALAHQGGFPGVTVTSVPRGFPVGAHSTIPAGHPSSLPAGMSPLGYPSGYPGQGPAYPSSNAYGGGQYPGI</sequence>
<dbReference type="Proteomes" id="UP000005408">
    <property type="component" value="Unassembled WGS sequence"/>
</dbReference>
<feature type="compositionally biased region" description="Low complexity" evidence="1">
    <location>
        <begin position="59"/>
        <end position="70"/>
    </location>
</feature>
<dbReference type="EnsemblMetazoa" id="G20521.23">
    <property type="protein sequence ID" value="G20521.23:cds"/>
    <property type="gene ID" value="G20521"/>
</dbReference>
<reference evidence="2" key="1">
    <citation type="submission" date="2022-08" db="UniProtKB">
        <authorList>
            <consortium name="EnsemblMetazoa"/>
        </authorList>
    </citation>
    <scope>IDENTIFICATION</scope>
    <source>
        <strain evidence="2">05x7-T-G4-1.051#20</strain>
    </source>
</reference>
<evidence type="ECO:0000313" key="3">
    <source>
        <dbReference type="Proteomes" id="UP000005408"/>
    </source>
</evidence>
<name>A0A8W8JQU0_MAGGI</name>
<organism evidence="2 3">
    <name type="scientific">Magallana gigas</name>
    <name type="common">Pacific oyster</name>
    <name type="synonym">Crassostrea gigas</name>
    <dbReference type="NCBI Taxonomy" id="29159"/>
    <lineage>
        <taxon>Eukaryota</taxon>
        <taxon>Metazoa</taxon>
        <taxon>Spiralia</taxon>
        <taxon>Lophotrochozoa</taxon>
        <taxon>Mollusca</taxon>
        <taxon>Bivalvia</taxon>
        <taxon>Autobranchia</taxon>
        <taxon>Pteriomorphia</taxon>
        <taxon>Ostreida</taxon>
        <taxon>Ostreoidea</taxon>
        <taxon>Ostreidae</taxon>
        <taxon>Magallana</taxon>
    </lineage>
</organism>
<proteinExistence type="predicted"/>
<keyword evidence="3" id="KW-1185">Reference proteome</keyword>
<accession>A0A8W8JQU0</accession>
<evidence type="ECO:0000313" key="2">
    <source>
        <dbReference type="EnsemblMetazoa" id="G20521.23:cds"/>
    </source>
</evidence>
<evidence type="ECO:0000256" key="1">
    <source>
        <dbReference type="SAM" id="MobiDB-lite"/>
    </source>
</evidence>
<feature type="region of interest" description="Disordered" evidence="1">
    <location>
        <begin position="59"/>
        <end position="86"/>
    </location>
</feature>